<dbReference type="Pfam" id="PF04297">
    <property type="entry name" value="UPF0122"/>
    <property type="match status" value="1"/>
</dbReference>
<dbReference type="PANTHER" id="PTHR40083:SF1">
    <property type="entry name" value="UPF0122 PROTEIN YLXM"/>
    <property type="match status" value="1"/>
</dbReference>
<dbReference type="PANTHER" id="PTHR40083">
    <property type="entry name" value="UPF0122 PROTEIN CBO2450/CLC_2298"/>
    <property type="match status" value="1"/>
</dbReference>
<name>A0A926D1S6_9FIRM</name>
<comment type="similarity">
    <text evidence="1 3">Belongs to the UPF0122 family.</text>
</comment>
<evidence type="ECO:0000256" key="3">
    <source>
        <dbReference type="HAMAP-Rule" id="MF_00245"/>
    </source>
</evidence>
<dbReference type="GO" id="GO:0003677">
    <property type="term" value="F:DNA binding"/>
    <property type="evidence" value="ECO:0007669"/>
    <property type="project" value="UniProtKB-KW"/>
</dbReference>
<evidence type="ECO:0000313" key="5">
    <source>
        <dbReference type="Proteomes" id="UP000654279"/>
    </source>
</evidence>
<accession>A0A926D1S6</accession>
<dbReference type="AlphaFoldDB" id="A0A926D1S6"/>
<gene>
    <name evidence="4" type="ORF">H8699_12065</name>
</gene>
<proteinExistence type="inferred from homology"/>
<dbReference type="Gene3D" id="1.10.10.10">
    <property type="entry name" value="Winged helix-like DNA-binding domain superfamily/Winged helix DNA-binding domain"/>
    <property type="match status" value="1"/>
</dbReference>
<reference evidence="4" key="1">
    <citation type="submission" date="2020-08" db="EMBL/GenBank/DDBJ databases">
        <title>Genome public.</title>
        <authorList>
            <person name="Liu C."/>
            <person name="Sun Q."/>
        </authorList>
    </citation>
    <scope>NUCLEOTIDE SEQUENCE</scope>
    <source>
        <strain evidence="4">NSJ-44</strain>
    </source>
</reference>
<organism evidence="4 5">
    <name type="scientific">Luoshenia tenuis</name>
    <dbReference type="NCBI Taxonomy" id="2763654"/>
    <lineage>
        <taxon>Bacteria</taxon>
        <taxon>Bacillati</taxon>
        <taxon>Bacillota</taxon>
        <taxon>Clostridia</taxon>
        <taxon>Christensenellales</taxon>
        <taxon>Christensenellaceae</taxon>
        <taxon>Luoshenia</taxon>
    </lineage>
</organism>
<keyword evidence="5" id="KW-1185">Reference proteome</keyword>
<dbReference type="Proteomes" id="UP000654279">
    <property type="component" value="Unassembled WGS sequence"/>
</dbReference>
<comment type="function">
    <text evidence="2 3">Might take part in the signal recognition particle (SRP) pathway. This is inferred from the conservation of its genetic proximity to ftsY/ffh. May be a regulatory protein.</text>
</comment>
<dbReference type="RefSeq" id="WP_249285902.1">
    <property type="nucleotide sequence ID" value="NZ_JACRSO010000006.1"/>
</dbReference>
<evidence type="ECO:0000313" key="4">
    <source>
        <dbReference type="EMBL" id="MBC8530168.1"/>
    </source>
</evidence>
<dbReference type="InterPro" id="IPR007394">
    <property type="entry name" value="UPF0122"/>
</dbReference>
<protein>
    <recommendedName>
        <fullName evidence="3">UPF0122 protein H8699_12065</fullName>
    </recommendedName>
</protein>
<evidence type="ECO:0000256" key="1">
    <source>
        <dbReference type="ARBA" id="ARBA00008720"/>
    </source>
</evidence>
<dbReference type="EMBL" id="JACRSO010000006">
    <property type="protein sequence ID" value="MBC8530168.1"/>
    <property type="molecule type" value="Genomic_DNA"/>
</dbReference>
<sequence length="121" mass="13784">MEQRLRVSLLLQLYGAFLTERQRTALELHYDQDFSLAEVAELSGISRQGVYDAIHRGENLLEDAEKRLGLLGRVLDIRQRLTALDEAVESIPQTAQSAQALRAVKAQLKDWMDVWEAEYGL</sequence>
<keyword evidence="4" id="KW-0238">DNA-binding</keyword>
<dbReference type="SUPFAM" id="SSF88659">
    <property type="entry name" value="Sigma3 and sigma4 domains of RNA polymerase sigma factors"/>
    <property type="match status" value="1"/>
</dbReference>
<comment type="caution">
    <text evidence="4">The sequence shown here is derived from an EMBL/GenBank/DDBJ whole genome shotgun (WGS) entry which is preliminary data.</text>
</comment>
<dbReference type="HAMAP" id="MF_00245">
    <property type="entry name" value="UPF0122"/>
    <property type="match status" value="1"/>
</dbReference>
<evidence type="ECO:0000256" key="2">
    <source>
        <dbReference type="ARBA" id="ARBA00024764"/>
    </source>
</evidence>
<dbReference type="InterPro" id="IPR013324">
    <property type="entry name" value="RNA_pol_sigma_r3/r4-like"/>
</dbReference>
<dbReference type="InterPro" id="IPR036388">
    <property type="entry name" value="WH-like_DNA-bd_sf"/>
</dbReference>